<protein>
    <submittedName>
        <fullName evidence="9">Carbohydrate ABC transporter membrane protein 1, CUT1 family</fullName>
    </submittedName>
</protein>
<keyword evidence="3" id="KW-1003">Cell membrane</keyword>
<reference evidence="9 10" key="1">
    <citation type="submission" date="2016-10" db="EMBL/GenBank/DDBJ databases">
        <authorList>
            <person name="de Groot N.N."/>
        </authorList>
    </citation>
    <scope>NUCLEOTIDE SEQUENCE [LARGE SCALE GENOMIC DNA]</scope>
    <source>
        <strain evidence="9 10">DSM 44215</strain>
    </source>
</reference>
<dbReference type="PANTHER" id="PTHR30193:SF37">
    <property type="entry name" value="INNER MEMBRANE ABC TRANSPORTER PERMEASE PROTEIN YCJO"/>
    <property type="match status" value="1"/>
</dbReference>
<dbReference type="RefSeq" id="WP_074854158.1">
    <property type="nucleotide sequence ID" value="NZ_FNLM01000036.1"/>
</dbReference>
<dbReference type="PANTHER" id="PTHR30193">
    <property type="entry name" value="ABC TRANSPORTER PERMEASE PROTEIN"/>
    <property type="match status" value="1"/>
</dbReference>
<evidence type="ECO:0000256" key="5">
    <source>
        <dbReference type="ARBA" id="ARBA00022989"/>
    </source>
</evidence>
<feature type="transmembrane region" description="Helical" evidence="7">
    <location>
        <begin position="167"/>
        <end position="191"/>
    </location>
</feature>
<evidence type="ECO:0000256" key="1">
    <source>
        <dbReference type="ARBA" id="ARBA00004651"/>
    </source>
</evidence>
<keyword evidence="6 7" id="KW-0472">Membrane</keyword>
<feature type="transmembrane region" description="Helical" evidence="7">
    <location>
        <begin position="20"/>
        <end position="39"/>
    </location>
</feature>
<name>A0A1H2LUW7_9ACTN</name>
<accession>A0A1H2LUW7</accession>
<feature type="transmembrane region" description="Helical" evidence="7">
    <location>
        <begin position="85"/>
        <end position="106"/>
    </location>
</feature>
<evidence type="ECO:0000256" key="6">
    <source>
        <dbReference type="ARBA" id="ARBA00023136"/>
    </source>
</evidence>
<evidence type="ECO:0000313" key="10">
    <source>
        <dbReference type="Proteomes" id="UP000183180"/>
    </source>
</evidence>
<dbReference type="InterPro" id="IPR051393">
    <property type="entry name" value="ABC_transporter_permease"/>
</dbReference>
<dbReference type="STRING" id="158898.SAMN04488548_136865"/>
<keyword evidence="4 7" id="KW-0812">Transmembrane</keyword>
<evidence type="ECO:0000256" key="7">
    <source>
        <dbReference type="RuleBase" id="RU363032"/>
    </source>
</evidence>
<gene>
    <name evidence="9" type="ORF">SAMN04488548_136865</name>
</gene>
<proteinExistence type="inferred from homology"/>
<dbReference type="Proteomes" id="UP000183180">
    <property type="component" value="Unassembled WGS sequence"/>
</dbReference>
<dbReference type="OrthoDB" id="3810889at2"/>
<organism evidence="9 10">
    <name type="scientific">Gordonia westfalica</name>
    <dbReference type="NCBI Taxonomy" id="158898"/>
    <lineage>
        <taxon>Bacteria</taxon>
        <taxon>Bacillati</taxon>
        <taxon>Actinomycetota</taxon>
        <taxon>Actinomycetes</taxon>
        <taxon>Mycobacteriales</taxon>
        <taxon>Gordoniaceae</taxon>
        <taxon>Gordonia</taxon>
    </lineage>
</organism>
<evidence type="ECO:0000256" key="3">
    <source>
        <dbReference type="ARBA" id="ARBA00022475"/>
    </source>
</evidence>
<feature type="transmembrane region" description="Helical" evidence="7">
    <location>
        <begin position="274"/>
        <end position="294"/>
    </location>
</feature>
<sequence>MSSVDEHVLPATGRRPWRSYWLFLLLVGPNLVLLAVFTYRPLVENIRMSFFDWNIAESGATFIGVDNYVEWFTRADSWEIVTNTVVFTVAAVVGSMVIGLALALLLDRRLRGRNVVRSVTFAPFVLSGAAVGIAFQFVFDPSFGLINDLMGRFGLGSAPDFYQQPGWALFMITVTYIWKNLGYTFVIYLAALQGKRADLDEAAAIDGAGWWTYFRKVLLPQLRPTTFFLSITVLLNSLQVFDIINVMTRGGPLGNGTTTMVYQVYEESFRNFRAGYGATVATIMFVVLLVITLFQVRVMDRGAR</sequence>
<dbReference type="InterPro" id="IPR035906">
    <property type="entry name" value="MetI-like_sf"/>
</dbReference>
<comment type="subcellular location">
    <subcellularLocation>
        <location evidence="1 7">Cell membrane</location>
        <topology evidence="1 7">Multi-pass membrane protein</topology>
    </subcellularLocation>
</comment>
<dbReference type="EMBL" id="FNLM01000036">
    <property type="protein sequence ID" value="SDU84488.1"/>
    <property type="molecule type" value="Genomic_DNA"/>
</dbReference>
<evidence type="ECO:0000313" key="9">
    <source>
        <dbReference type="EMBL" id="SDU84488.1"/>
    </source>
</evidence>
<dbReference type="AlphaFoldDB" id="A0A1H2LUW7"/>
<keyword evidence="5 7" id="KW-1133">Transmembrane helix</keyword>
<feature type="transmembrane region" description="Helical" evidence="7">
    <location>
        <begin position="118"/>
        <end position="139"/>
    </location>
</feature>
<evidence type="ECO:0000259" key="8">
    <source>
        <dbReference type="PROSITE" id="PS50928"/>
    </source>
</evidence>
<dbReference type="GO" id="GO:0005886">
    <property type="term" value="C:plasma membrane"/>
    <property type="evidence" value="ECO:0007669"/>
    <property type="project" value="UniProtKB-SubCell"/>
</dbReference>
<keyword evidence="2 7" id="KW-0813">Transport</keyword>
<feature type="domain" description="ABC transmembrane type-1" evidence="8">
    <location>
        <begin position="81"/>
        <end position="295"/>
    </location>
</feature>
<dbReference type="GO" id="GO:0055085">
    <property type="term" value="P:transmembrane transport"/>
    <property type="evidence" value="ECO:0007669"/>
    <property type="project" value="InterPro"/>
</dbReference>
<dbReference type="PROSITE" id="PS50928">
    <property type="entry name" value="ABC_TM1"/>
    <property type="match status" value="1"/>
</dbReference>
<dbReference type="Pfam" id="PF00528">
    <property type="entry name" value="BPD_transp_1"/>
    <property type="match status" value="1"/>
</dbReference>
<dbReference type="SUPFAM" id="SSF161098">
    <property type="entry name" value="MetI-like"/>
    <property type="match status" value="1"/>
</dbReference>
<dbReference type="Gene3D" id="1.10.3720.10">
    <property type="entry name" value="MetI-like"/>
    <property type="match status" value="1"/>
</dbReference>
<feature type="transmembrane region" description="Helical" evidence="7">
    <location>
        <begin position="225"/>
        <end position="244"/>
    </location>
</feature>
<comment type="similarity">
    <text evidence="7">Belongs to the binding-protein-dependent transport system permease family.</text>
</comment>
<evidence type="ECO:0000256" key="4">
    <source>
        <dbReference type="ARBA" id="ARBA00022692"/>
    </source>
</evidence>
<dbReference type="InterPro" id="IPR000515">
    <property type="entry name" value="MetI-like"/>
</dbReference>
<dbReference type="CDD" id="cd06261">
    <property type="entry name" value="TM_PBP2"/>
    <property type="match status" value="1"/>
</dbReference>
<evidence type="ECO:0000256" key="2">
    <source>
        <dbReference type="ARBA" id="ARBA00022448"/>
    </source>
</evidence>